<gene>
    <name evidence="5" type="primary">LOC117567488</name>
</gene>
<dbReference type="GO" id="GO:0004364">
    <property type="term" value="F:glutathione transferase activity"/>
    <property type="evidence" value="ECO:0007669"/>
    <property type="project" value="TreeGrafter"/>
</dbReference>
<dbReference type="Gene3D" id="3.40.30.10">
    <property type="entry name" value="Glutaredoxin"/>
    <property type="match status" value="1"/>
</dbReference>
<dbReference type="PANTHER" id="PTHR43969">
    <property type="entry name" value="GLUTATHIONE S TRANSFERASE D10, ISOFORM A-RELATED"/>
    <property type="match status" value="1"/>
</dbReference>
<name>A0A6P8WKH5_DROAB</name>
<dbReference type="InterPro" id="IPR004046">
    <property type="entry name" value="GST_C"/>
</dbReference>
<dbReference type="AlphaFoldDB" id="A0A6P8WKH5"/>
<dbReference type="SFLD" id="SFLDG00358">
    <property type="entry name" value="Main_(cytGST)"/>
    <property type="match status" value="1"/>
</dbReference>
<dbReference type="Pfam" id="PF00043">
    <property type="entry name" value="GST_C"/>
    <property type="match status" value="1"/>
</dbReference>
<dbReference type="InterPro" id="IPR004045">
    <property type="entry name" value="Glutathione_S-Trfase_N"/>
</dbReference>
<dbReference type="OrthoDB" id="2309723at2759"/>
<dbReference type="CDD" id="cd03177">
    <property type="entry name" value="GST_C_Delta_Epsilon"/>
    <property type="match status" value="1"/>
</dbReference>
<comment type="subunit">
    <text evidence="1">Homodimer.</text>
</comment>
<dbReference type="SUPFAM" id="SSF47616">
    <property type="entry name" value="GST C-terminal domain-like"/>
    <property type="match status" value="1"/>
</dbReference>
<dbReference type="SFLD" id="SFLDG01153">
    <property type="entry name" value="Main.4:_Theta-like"/>
    <property type="match status" value="1"/>
</dbReference>
<dbReference type="InterPro" id="IPR010987">
    <property type="entry name" value="Glutathione-S-Trfase_C-like"/>
</dbReference>
<evidence type="ECO:0000313" key="5">
    <source>
        <dbReference type="RefSeq" id="XP_034103409.1"/>
    </source>
</evidence>
<dbReference type="InterPro" id="IPR040079">
    <property type="entry name" value="Glutathione_S-Trfase"/>
</dbReference>
<evidence type="ECO:0000256" key="1">
    <source>
        <dbReference type="ARBA" id="ARBA00011738"/>
    </source>
</evidence>
<dbReference type="FunFam" id="1.20.1050.10:FF:000007">
    <property type="entry name" value="Glutathione S-transferase 1-1"/>
    <property type="match status" value="1"/>
</dbReference>
<evidence type="ECO:0000313" key="4">
    <source>
        <dbReference type="Proteomes" id="UP000515160"/>
    </source>
</evidence>
<dbReference type="FunFam" id="3.40.30.10:FF:000034">
    <property type="entry name" value="glutathione S-transferase 1"/>
    <property type="match status" value="1"/>
</dbReference>
<organism evidence="4 5">
    <name type="scientific">Drosophila albomicans</name>
    <name type="common">Fruit fly</name>
    <dbReference type="NCBI Taxonomy" id="7291"/>
    <lineage>
        <taxon>Eukaryota</taxon>
        <taxon>Metazoa</taxon>
        <taxon>Ecdysozoa</taxon>
        <taxon>Arthropoda</taxon>
        <taxon>Hexapoda</taxon>
        <taxon>Insecta</taxon>
        <taxon>Pterygota</taxon>
        <taxon>Neoptera</taxon>
        <taxon>Endopterygota</taxon>
        <taxon>Diptera</taxon>
        <taxon>Brachycera</taxon>
        <taxon>Muscomorpha</taxon>
        <taxon>Ephydroidea</taxon>
        <taxon>Drosophilidae</taxon>
        <taxon>Drosophila</taxon>
    </lineage>
</organism>
<dbReference type="GO" id="GO:0006749">
    <property type="term" value="P:glutathione metabolic process"/>
    <property type="evidence" value="ECO:0007669"/>
    <property type="project" value="TreeGrafter"/>
</dbReference>
<dbReference type="GeneID" id="117567488"/>
<dbReference type="Proteomes" id="UP000515160">
    <property type="component" value="Chromosome 3"/>
</dbReference>
<dbReference type="InterPro" id="IPR036249">
    <property type="entry name" value="Thioredoxin-like_sf"/>
</dbReference>
<keyword evidence="4" id="KW-1185">Reference proteome</keyword>
<feature type="domain" description="GST C-terminal" evidence="3">
    <location>
        <begin position="89"/>
        <end position="213"/>
    </location>
</feature>
<evidence type="ECO:0000259" key="2">
    <source>
        <dbReference type="PROSITE" id="PS50404"/>
    </source>
</evidence>
<dbReference type="Gene3D" id="1.20.1050.10">
    <property type="match status" value="1"/>
</dbReference>
<sequence>MGKLIFSGFDASPPCRAVKLTLAALQLPYEYVIVNPLTKDQHSPEYLKKNPQHTIPMLEDDGKYIADSHAISAYLAKKYGKDSSLYPSDVFQSAIVDQRLHYDSSTLFTSTLMSITKPLIFQGKTEIEKSKISAIAEAYDLIETFLGDNDYVAGPELTIADFSFITTICVLMIFFEPDSSKYPKLNAWLKRIKELPYYEEASGVGATQLESLIKSKNFTIES</sequence>
<reference evidence="5" key="1">
    <citation type="submission" date="2025-08" db="UniProtKB">
        <authorList>
            <consortium name="RefSeq"/>
        </authorList>
    </citation>
    <scope>IDENTIFICATION</scope>
    <source>
        <strain evidence="5">15112-1751.03</strain>
        <tissue evidence="5">Whole Adult</tissue>
    </source>
</reference>
<dbReference type="InterPro" id="IPR036282">
    <property type="entry name" value="Glutathione-S-Trfase_C_sf"/>
</dbReference>
<dbReference type="RefSeq" id="XP_034103409.1">
    <property type="nucleotide sequence ID" value="XM_034247518.2"/>
</dbReference>
<evidence type="ECO:0000259" key="3">
    <source>
        <dbReference type="PROSITE" id="PS50405"/>
    </source>
</evidence>
<dbReference type="Pfam" id="PF13417">
    <property type="entry name" value="GST_N_3"/>
    <property type="match status" value="1"/>
</dbReference>
<dbReference type="SFLD" id="SFLDS00019">
    <property type="entry name" value="Glutathione_Transferase_(cytos"/>
    <property type="match status" value="1"/>
</dbReference>
<dbReference type="PROSITE" id="PS50404">
    <property type="entry name" value="GST_NTER"/>
    <property type="match status" value="1"/>
</dbReference>
<proteinExistence type="predicted"/>
<dbReference type="PROSITE" id="PS50405">
    <property type="entry name" value="GST_CTER"/>
    <property type="match status" value="1"/>
</dbReference>
<feature type="domain" description="GST N-terminal" evidence="2">
    <location>
        <begin position="2"/>
        <end position="83"/>
    </location>
</feature>
<dbReference type="SUPFAM" id="SSF52833">
    <property type="entry name" value="Thioredoxin-like"/>
    <property type="match status" value="1"/>
</dbReference>
<accession>A0A6P8WKH5</accession>
<dbReference type="PANTHER" id="PTHR43969:SF4">
    <property type="entry name" value="FI01423P-RELATED"/>
    <property type="match status" value="1"/>
</dbReference>
<protein>
    <submittedName>
        <fullName evidence="5">Glutathione S-transferase 1-like</fullName>
    </submittedName>
</protein>